<reference evidence="3" key="1">
    <citation type="journal article" date="2020" name="MBio">
        <title>Horizontal gene transfer to a defensive symbiont with a reduced genome amongst a multipartite beetle microbiome.</title>
        <authorList>
            <person name="Waterworth S.C."/>
            <person name="Florez L.V."/>
            <person name="Rees E.R."/>
            <person name="Hertweck C."/>
            <person name="Kaltenpoth M."/>
            <person name="Kwan J.C."/>
        </authorList>
    </citation>
    <scope>NUCLEOTIDE SEQUENCE [LARGE SCALE GENOMIC DNA]</scope>
</reference>
<protein>
    <submittedName>
        <fullName evidence="2">Uncharacterized protein</fullName>
    </submittedName>
</protein>
<dbReference type="AlphaFoldDB" id="A0A833PGB0"/>
<comment type="caution">
    <text evidence="2">The sequence shown here is derived from an EMBL/GenBank/DDBJ whole genome shotgun (WGS) entry which is preliminary data.</text>
</comment>
<dbReference type="EMBL" id="WNDV01000049">
    <property type="protein sequence ID" value="KAF1031473.1"/>
    <property type="molecule type" value="Genomic_DNA"/>
</dbReference>
<proteinExistence type="predicted"/>
<dbReference type="Proteomes" id="UP000467522">
    <property type="component" value="Unassembled WGS sequence"/>
</dbReference>
<evidence type="ECO:0000256" key="1">
    <source>
        <dbReference type="SAM" id="MobiDB-lite"/>
    </source>
</evidence>
<organism evidence="2 3">
    <name type="scientific">Burkholderia lata (strain ATCC 17760 / DSM 23089 / LMG 22485 / NCIMB 9086 / R18194 / 383)</name>
    <dbReference type="NCBI Taxonomy" id="482957"/>
    <lineage>
        <taxon>Bacteria</taxon>
        <taxon>Pseudomonadati</taxon>
        <taxon>Pseudomonadota</taxon>
        <taxon>Betaproteobacteria</taxon>
        <taxon>Burkholderiales</taxon>
        <taxon>Burkholderiaceae</taxon>
        <taxon>Burkholderia</taxon>
        <taxon>Burkholderia cepacia complex</taxon>
    </lineage>
</organism>
<name>A0A833PGB0_BURL3</name>
<sequence>MNARGGIETAKDAEADRAPAVGARAEATAEDTRRNAVGTDVPAGRAVVSVAHDADEQAR</sequence>
<gene>
    <name evidence="2" type="ORF">GAK33_07545</name>
</gene>
<accession>A0A833PGB0</accession>
<evidence type="ECO:0000313" key="2">
    <source>
        <dbReference type="EMBL" id="KAF1031473.1"/>
    </source>
</evidence>
<feature type="region of interest" description="Disordered" evidence="1">
    <location>
        <begin position="1"/>
        <end position="59"/>
    </location>
</feature>
<evidence type="ECO:0000313" key="3">
    <source>
        <dbReference type="Proteomes" id="UP000467522"/>
    </source>
</evidence>